<feature type="domain" description="F-box" evidence="2">
    <location>
        <begin position="75"/>
        <end position="124"/>
    </location>
</feature>
<reference evidence="3 4" key="1">
    <citation type="submission" date="2019-02" db="EMBL/GenBank/DDBJ databases">
        <title>Genome sequencing of the rare red list fungi Phellinidium pouzarii.</title>
        <authorList>
            <person name="Buettner E."/>
            <person name="Kellner H."/>
        </authorList>
    </citation>
    <scope>NUCLEOTIDE SEQUENCE [LARGE SCALE GENOMIC DNA]</scope>
    <source>
        <strain evidence="3 4">DSM 108285</strain>
    </source>
</reference>
<feature type="region of interest" description="Disordered" evidence="1">
    <location>
        <begin position="22"/>
        <end position="60"/>
    </location>
</feature>
<dbReference type="PROSITE" id="PS50181">
    <property type="entry name" value="FBOX"/>
    <property type="match status" value="1"/>
</dbReference>
<protein>
    <recommendedName>
        <fullName evidence="2">F-box domain-containing protein</fullName>
    </recommendedName>
</protein>
<dbReference type="EMBL" id="SGPK01000195">
    <property type="protein sequence ID" value="THH06455.1"/>
    <property type="molecule type" value="Genomic_DNA"/>
</dbReference>
<name>A0A4S4L518_9AGAM</name>
<comment type="caution">
    <text evidence="3">The sequence shown here is derived from an EMBL/GenBank/DDBJ whole genome shotgun (WGS) entry which is preliminary data.</text>
</comment>
<evidence type="ECO:0000313" key="3">
    <source>
        <dbReference type="EMBL" id="THH06455.1"/>
    </source>
</evidence>
<dbReference type="Pfam" id="PF00646">
    <property type="entry name" value="F-box"/>
    <property type="match status" value="1"/>
</dbReference>
<dbReference type="OrthoDB" id="3270703at2759"/>
<dbReference type="InterPro" id="IPR036047">
    <property type="entry name" value="F-box-like_dom_sf"/>
</dbReference>
<dbReference type="InterPro" id="IPR001810">
    <property type="entry name" value="F-box_dom"/>
</dbReference>
<dbReference type="Proteomes" id="UP000308199">
    <property type="component" value="Unassembled WGS sequence"/>
</dbReference>
<evidence type="ECO:0000256" key="1">
    <source>
        <dbReference type="SAM" id="MobiDB-lite"/>
    </source>
</evidence>
<accession>A0A4S4L518</accession>
<dbReference type="AlphaFoldDB" id="A0A4S4L518"/>
<evidence type="ECO:0000313" key="4">
    <source>
        <dbReference type="Proteomes" id="UP000308199"/>
    </source>
</evidence>
<dbReference type="SUPFAM" id="SSF81383">
    <property type="entry name" value="F-box domain"/>
    <property type="match status" value="1"/>
</dbReference>
<sequence>MVRTTSTTSIPTRFDELDVAAPDYSDLEERPSKRARTRKSTQGTEKTVDGQSENASKISSNVVEKPVRRRLAGRLAMMMSMPIDIFYEIAHHLGPDDLLRLSRSSKALRELLMSKSSKLIWRAAEEAVGLPDCPQDLSSPQYASFVFDTFCTHCLKTRAHERFFSFRVRLCKKCSCEHVKNGRDILHRAELPKEYVLQEAYLLAPTQTYSDVFRDTQPSPHFRGYHNYYEPHLRSIVEKYASFKASSAAQKEFVKERRKIVCQIWPGIEALENWIEKANTSKAKGRLDAILSRQISIFDKLKELGYMDEDFSKKLDEKGWRWNDLVRQPRPLTDRVWSNMRPHLEKTICLRREKNARNRIKERREKLIKHTETFLGSEKGQVFCMGVLEFLELPLSQEVIHSDEAWAASIQKHWDSLKHSILDFSKSRRQEFAKKAIDKLISARHESGLRDIFASVSSQDGIKHGPIDILQHPTAFFKLERDIGSYRLETFSDSMYTLKARCWNEFRPGFTPEVNSYLNVGAYLTDRSVLSVTDALCASVGVTSTLYEMEALDIAFVCMRCCPSARYHLPWSGLVCHFYEEIESFARNKQLAHFSQWAAKILTLCLTYSLEKTDFSDHDVTQPGELALK</sequence>
<organism evidence="3 4">
    <name type="scientific">Phellinidium pouzarii</name>
    <dbReference type="NCBI Taxonomy" id="167371"/>
    <lineage>
        <taxon>Eukaryota</taxon>
        <taxon>Fungi</taxon>
        <taxon>Dikarya</taxon>
        <taxon>Basidiomycota</taxon>
        <taxon>Agaricomycotina</taxon>
        <taxon>Agaricomycetes</taxon>
        <taxon>Hymenochaetales</taxon>
        <taxon>Hymenochaetaceae</taxon>
        <taxon>Phellinidium</taxon>
    </lineage>
</organism>
<gene>
    <name evidence="3" type="ORF">EW145_g4074</name>
</gene>
<proteinExistence type="predicted"/>
<evidence type="ECO:0000259" key="2">
    <source>
        <dbReference type="PROSITE" id="PS50181"/>
    </source>
</evidence>
<feature type="compositionally biased region" description="Polar residues" evidence="1">
    <location>
        <begin position="40"/>
        <end position="60"/>
    </location>
</feature>
<keyword evidence="4" id="KW-1185">Reference proteome</keyword>